<reference evidence="8" key="1">
    <citation type="submission" date="2015-12" db="EMBL/GenBank/DDBJ databases">
        <title>De novo transcriptome assembly of four potential Pierce s Disease insect vectors from Arizona vineyards.</title>
        <authorList>
            <person name="Tassone E.E."/>
        </authorList>
    </citation>
    <scope>NUCLEOTIDE SEQUENCE</scope>
</reference>
<dbReference type="InterPro" id="IPR036034">
    <property type="entry name" value="PDZ_sf"/>
</dbReference>
<dbReference type="FunFam" id="2.30.42.10:FF:000060">
    <property type="entry name" value="Connector enhancer of kinase suppressor of Ras 2"/>
    <property type="match status" value="1"/>
</dbReference>
<feature type="compositionally biased region" description="Pro residues" evidence="3">
    <location>
        <begin position="918"/>
        <end position="928"/>
    </location>
</feature>
<feature type="region of interest" description="Disordered" evidence="3">
    <location>
        <begin position="543"/>
        <end position="570"/>
    </location>
</feature>
<dbReference type="Gene3D" id="2.30.29.30">
    <property type="entry name" value="Pleckstrin-homology domain (PH domain)/Phosphotyrosine-binding domain (PTB)"/>
    <property type="match status" value="1"/>
</dbReference>
<feature type="region of interest" description="Disordered" evidence="3">
    <location>
        <begin position="1492"/>
        <end position="1568"/>
    </location>
</feature>
<dbReference type="InterPro" id="IPR001478">
    <property type="entry name" value="PDZ"/>
</dbReference>
<feature type="compositionally biased region" description="Basic and acidic residues" evidence="3">
    <location>
        <begin position="1407"/>
        <end position="1420"/>
    </location>
</feature>
<evidence type="ECO:0000256" key="3">
    <source>
        <dbReference type="SAM" id="MobiDB-lite"/>
    </source>
</evidence>
<feature type="region of interest" description="Disordered" evidence="3">
    <location>
        <begin position="1131"/>
        <end position="1180"/>
    </location>
</feature>
<proteinExistence type="inferred from homology"/>
<dbReference type="Pfam" id="PF00595">
    <property type="entry name" value="PDZ"/>
    <property type="match status" value="1"/>
</dbReference>
<dbReference type="Pfam" id="PF10534">
    <property type="entry name" value="CRIC_ras_sig"/>
    <property type="match status" value="1"/>
</dbReference>
<feature type="compositionally biased region" description="Polar residues" evidence="3">
    <location>
        <begin position="1548"/>
        <end position="1559"/>
    </location>
</feature>
<feature type="region of interest" description="Disordered" evidence="3">
    <location>
        <begin position="1362"/>
        <end position="1420"/>
    </location>
</feature>
<dbReference type="SUPFAM" id="SSF47769">
    <property type="entry name" value="SAM/Pointed domain"/>
    <property type="match status" value="1"/>
</dbReference>
<accession>A0A1B6CA40</accession>
<dbReference type="SMART" id="SM00233">
    <property type="entry name" value="PH"/>
    <property type="match status" value="1"/>
</dbReference>
<dbReference type="Pfam" id="PF00536">
    <property type="entry name" value="SAM_1"/>
    <property type="match status" value="1"/>
</dbReference>
<dbReference type="PANTHER" id="PTHR12844:SF42">
    <property type="entry name" value="CONNECTOR ENHANCER OF KSR PROTEIN CNK"/>
    <property type="match status" value="1"/>
</dbReference>
<feature type="non-terminal residue" evidence="8">
    <location>
        <position position="1"/>
    </location>
</feature>
<feature type="domain" description="PH" evidence="4">
    <location>
        <begin position="995"/>
        <end position="1091"/>
    </location>
</feature>
<feature type="compositionally biased region" description="Polar residues" evidence="3">
    <location>
        <begin position="692"/>
        <end position="701"/>
    </location>
</feature>
<evidence type="ECO:0000256" key="1">
    <source>
        <dbReference type="ARBA" id="ARBA00009498"/>
    </source>
</evidence>
<dbReference type="InterPro" id="IPR049628">
    <property type="entry name" value="CNK1-3_SAM"/>
</dbReference>
<evidence type="ECO:0000259" key="4">
    <source>
        <dbReference type="PROSITE" id="PS50003"/>
    </source>
</evidence>
<dbReference type="InterPro" id="IPR013761">
    <property type="entry name" value="SAM/pointed_sf"/>
</dbReference>
<feature type="region of interest" description="Disordered" evidence="3">
    <location>
        <begin position="692"/>
        <end position="714"/>
    </location>
</feature>
<feature type="domain" description="CRIC" evidence="7">
    <location>
        <begin position="75"/>
        <end position="162"/>
    </location>
</feature>
<organism evidence="8">
    <name type="scientific">Clastoptera arizonana</name>
    <name type="common">Arizona spittle bug</name>
    <dbReference type="NCBI Taxonomy" id="38151"/>
    <lineage>
        <taxon>Eukaryota</taxon>
        <taxon>Metazoa</taxon>
        <taxon>Ecdysozoa</taxon>
        <taxon>Arthropoda</taxon>
        <taxon>Hexapoda</taxon>
        <taxon>Insecta</taxon>
        <taxon>Pterygota</taxon>
        <taxon>Neoptera</taxon>
        <taxon>Paraneoptera</taxon>
        <taxon>Hemiptera</taxon>
        <taxon>Auchenorrhyncha</taxon>
        <taxon>Cercopoidea</taxon>
        <taxon>Clastopteridae</taxon>
        <taxon>Clastoptera</taxon>
    </lineage>
</organism>
<dbReference type="Gene3D" id="1.10.150.50">
    <property type="entry name" value="Transcription Factor, Ets-1"/>
    <property type="match status" value="1"/>
</dbReference>
<dbReference type="PROSITE" id="PS50003">
    <property type="entry name" value="PH_DOMAIN"/>
    <property type="match status" value="1"/>
</dbReference>
<evidence type="ECO:0008006" key="9">
    <source>
        <dbReference type="Google" id="ProtNLM"/>
    </source>
</evidence>
<keyword evidence="2" id="KW-0597">Phosphoprotein</keyword>
<evidence type="ECO:0000256" key="2">
    <source>
        <dbReference type="ARBA" id="ARBA00022553"/>
    </source>
</evidence>
<evidence type="ECO:0000259" key="5">
    <source>
        <dbReference type="PROSITE" id="PS50105"/>
    </source>
</evidence>
<feature type="compositionally biased region" description="Polar residues" evidence="3">
    <location>
        <begin position="1243"/>
        <end position="1252"/>
    </location>
</feature>
<sequence>DWKPDQVTDWLKGLDSMLVPYIHSFLNNQVNGQQVLNLRPDDLEHLGVFKLGHQELILEAVEHLRHFHYELDRETLQILALRLSCLAQSLYNELNQNHLDSLLVSTQTLADVANIVTSVKPLVCWLDRPPFSGQPEYSIRKSELLALSLEMATCGQRDRFAERPVEEIRTISGRLAELADSIIQDIQDPLLLQPASLELVTLKKRSSDDLGFYIVPSYQGIHQIGELKLNSAAHQSGKLEPGDEIVQINYQTVVGWQVKQVMALFEESPTEVLLTVKKRPKHTKVYGQIYMKPYRLPSKKRATQNSFTRWHDNLPSPRPELLTIPDFEIPLPKTSVGSVESAASVGGRLPSSSEEECELVDGNIASSPTSVRLYLPKPRLPVQRRATITGASPLSKRAPVNLQQFWEELKLEREWRGVGSGSDKPRVAQLIQDCESRVTYARKYSSFDSLKDRNASCFLQDSKPDVVSSCQERGKVSNGSNKSCVSSQTNDITSIDNTSGIDITITKSDCDDVFKSNNISERSISSDDVFKTVESLGRSSKKSSEIDEVFKTQDSDELSTRNKSAGSDNVFVSDDDNSEYKISSLKEKIELFSKGTSQSEKIQTPLSINKKVKPKVPVRTFRLSPEKTSPPKVQARVIKDDEVKNKESIVAKPEHIRKEKGKLDKSYSTPAYDISAEVLNSDGNVRLQSILNPTKPLTNSDPILEDSRSDKESGSSITFTKSIVLSTTSVETEKEVHGQIVETINKHLLRKDDENEIQIKWQNDKTSTNQEHLHEEIETEEKIGQILDTINLSLNERRREMEREKIKKYPEDIDLPKTISQVCHEEILQTYNPSVFATEKVENIIPEVKSPVTIVPKLRITPPSNHEEVIGLPDVTLTNHPPETPKRKPMSNFDCVDKSSPPAPATFPRQKVDSRRPLTPPEPPPRPSLPSTSSQLVTSVQQTQPKGACYRAMMAARNVGKSATTKTSIASPRALRKKNPLLAKHRNISVKELAVNDCQGWLQQRCRKGSGQWNRGWFLIKGSTFYGFKNKEATRADVMIYLPGFTVSAAEEVKSRKYAFKVYHTGTIFYFAADSQEDLTAWVDSITVPTFAQDLHTEAVVFSESEGEASGDEGIGESCFSSPKMKKFAGLLSSPTKQSSQPTTPVDKSSDMQKKFGSLKKFKGKSSDHEPSGDCSSGGSSLDRKYLGFLGRGPSVPVPTAQFRSYRRVAPPLPRPLHQSAESVLTLDTSNVGSFAEGVPQRSPHSQPQTSPGLPPDMADYRLASLAKSNRRRDGDQDTAGFVTLEALMLSRQEEERRAHAVYHQESLSGVPNFRAPPPPCQRPTEMTRIQGRQNGTDYHQRPIQNNIQIRNVRPVQQSILLGSATQPRTSHVRSTSGGFGGDEREGQGSSLVRRSSFNNPSSRINRSLDLDSRDYRDGSPEKLWIDSLRRTETTDSKKYPPTPRHVHNVQDCKNKKLKKAALYQPPPVSPLDTPGVSEESRMRLAFEMTLDQSLSDTHSKRSQSKSGPKPTARLRNLFSSKSDTHPQKSLLGSPRLHRAFFRGSVARTDSSGESLNSPPLSPPQDVDLPLINIRSAPVSNPPTPDYPGLEYPPVFEPGTYSLSDASTLLRHRNREDR</sequence>
<feature type="compositionally biased region" description="Polar residues" evidence="3">
    <location>
        <begin position="1390"/>
        <end position="1406"/>
    </location>
</feature>
<dbReference type="PROSITE" id="PS50106">
    <property type="entry name" value="PDZ"/>
    <property type="match status" value="1"/>
</dbReference>
<dbReference type="SMART" id="SM00454">
    <property type="entry name" value="SAM"/>
    <property type="match status" value="1"/>
</dbReference>
<dbReference type="InterPro" id="IPR017874">
    <property type="entry name" value="CRIC_domain"/>
</dbReference>
<name>A0A1B6CA40_9HEMI</name>
<dbReference type="PROSITE" id="PS51290">
    <property type="entry name" value="CRIC"/>
    <property type="match status" value="1"/>
</dbReference>
<dbReference type="Gene3D" id="2.30.42.10">
    <property type="match status" value="1"/>
</dbReference>
<dbReference type="InterPro" id="IPR051566">
    <property type="entry name" value="CNKSR"/>
</dbReference>
<dbReference type="CDD" id="cd13326">
    <property type="entry name" value="PH_CNK_insect-like"/>
    <property type="match status" value="1"/>
</dbReference>
<protein>
    <recommendedName>
        <fullName evidence="9">Connector enhancer of kinase suppressor of ras 2</fullName>
    </recommendedName>
</protein>
<dbReference type="Pfam" id="PF00169">
    <property type="entry name" value="PH"/>
    <property type="match status" value="1"/>
</dbReference>
<evidence type="ECO:0000259" key="7">
    <source>
        <dbReference type="PROSITE" id="PS51290"/>
    </source>
</evidence>
<gene>
    <name evidence="8" type="ORF">g.16658</name>
</gene>
<dbReference type="InterPro" id="IPR001660">
    <property type="entry name" value="SAM"/>
</dbReference>
<dbReference type="InterPro" id="IPR011993">
    <property type="entry name" value="PH-like_dom_sf"/>
</dbReference>
<evidence type="ECO:0000313" key="8">
    <source>
        <dbReference type="EMBL" id="JAS10294.1"/>
    </source>
</evidence>
<dbReference type="PANTHER" id="PTHR12844">
    <property type="entry name" value="CONNECTOR ENCHANCER OF KINASE SUPPRESSOR OF RAS"/>
    <property type="match status" value="1"/>
</dbReference>
<feature type="compositionally biased region" description="Low complexity" evidence="3">
    <location>
        <begin position="929"/>
        <end position="939"/>
    </location>
</feature>
<feature type="compositionally biased region" description="Polar residues" evidence="3">
    <location>
        <begin position="1362"/>
        <end position="1377"/>
    </location>
</feature>
<feature type="compositionally biased region" description="Basic and acidic residues" evidence="3">
    <location>
        <begin position="543"/>
        <end position="560"/>
    </location>
</feature>
<feature type="domain" description="SAM" evidence="5">
    <location>
        <begin position="2"/>
        <end position="67"/>
    </location>
</feature>
<dbReference type="CDD" id="cd09511">
    <property type="entry name" value="SAM_CNK1_2_3-suppressor"/>
    <property type="match status" value="1"/>
</dbReference>
<dbReference type="SUPFAM" id="SSF50729">
    <property type="entry name" value="PH domain-like"/>
    <property type="match status" value="1"/>
</dbReference>
<feature type="region of interest" description="Disordered" evidence="3">
    <location>
        <begin position="863"/>
        <end position="939"/>
    </location>
</feature>
<dbReference type="SMART" id="SM00228">
    <property type="entry name" value="PDZ"/>
    <property type="match status" value="1"/>
</dbReference>
<comment type="similarity">
    <text evidence="1">Belongs to the CNKSR family.</text>
</comment>
<dbReference type="InterPro" id="IPR001849">
    <property type="entry name" value="PH_domain"/>
</dbReference>
<feature type="compositionally biased region" description="Low complexity" evidence="3">
    <location>
        <begin position="1133"/>
        <end position="1145"/>
    </location>
</feature>
<dbReference type="EMBL" id="GEDC01027004">
    <property type="protein sequence ID" value="JAS10294.1"/>
    <property type="molecule type" value="Transcribed_RNA"/>
</dbReference>
<dbReference type="CDD" id="cd06748">
    <property type="entry name" value="PDZ_CNK1_2_3-like"/>
    <property type="match status" value="1"/>
</dbReference>
<feature type="domain" description="PDZ" evidence="6">
    <location>
        <begin position="199"/>
        <end position="280"/>
    </location>
</feature>
<dbReference type="PROSITE" id="PS50105">
    <property type="entry name" value="SAM_DOMAIN"/>
    <property type="match status" value="1"/>
</dbReference>
<evidence type="ECO:0000259" key="6">
    <source>
        <dbReference type="PROSITE" id="PS50106"/>
    </source>
</evidence>
<dbReference type="SUPFAM" id="SSF50156">
    <property type="entry name" value="PDZ domain-like"/>
    <property type="match status" value="1"/>
</dbReference>
<feature type="region of interest" description="Disordered" evidence="3">
    <location>
        <begin position="1234"/>
        <end position="1259"/>
    </location>
</feature>